<dbReference type="InterPro" id="IPR012337">
    <property type="entry name" value="RNaseH-like_sf"/>
</dbReference>
<evidence type="ECO:0000313" key="3">
    <source>
        <dbReference type="Proteomes" id="UP001152795"/>
    </source>
</evidence>
<name>A0A7D9ENB3_PARCT</name>
<dbReference type="AlphaFoldDB" id="A0A7D9ENB3"/>
<gene>
    <name evidence="2" type="ORF">PACLA_8A035863</name>
</gene>
<protein>
    <submittedName>
        <fullName evidence="2">52 kDa repressor of the inhibitor of the kinase-like</fullName>
    </submittedName>
</protein>
<accession>A0A7D9ENB3</accession>
<proteinExistence type="predicted"/>
<dbReference type="PANTHER" id="PTHR45749:SF21">
    <property type="entry name" value="DUF4371 DOMAIN-CONTAINING PROTEIN"/>
    <property type="match status" value="1"/>
</dbReference>
<dbReference type="SUPFAM" id="SSF53098">
    <property type="entry name" value="Ribonuclease H-like"/>
    <property type="match status" value="1"/>
</dbReference>
<dbReference type="OrthoDB" id="5987527at2759"/>
<dbReference type="Pfam" id="PF14291">
    <property type="entry name" value="DUF4371"/>
    <property type="match status" value="1"/>
</dbReference>
<reference evidence="2" key="1">
    <citation type="submission" date="2020-04" db="EMBL/GenBank/DDBJ databases">
        <authorList>
            <person name="Alioto T."/>
            <person name="Alioto T."/>
            <person name="Gomez Garrido J."/>
        </authorList>
    </citation>
    <scope>NUCLEOTIDE SEQUENCE</scope>
    <source>
        <strain evidence="2">A484AB</strain>
    </source>
</reference>
<feature type="domain" description="DUF4371" evidence="1">
    <location>
        <begin position="2"/>
        <end position="80"/>
    </location>
</feature>
<comment type="caution">
    <text evidence="2">The sequence shown here is derived from an EMBL/GenBank/DDBJ whole genome shotgun (WGS) entry which is preliminary data.</text>
</comment>
<dbReference type="InterPro" id="IPR025398">
    <property type="entry name" value="DUF4371"/>
</dbReference>
<dbReference type="PANTHER" id="PTHR45749">
    <property type="match status" value="1"/>
</dbReference>
<evidence type="ECO:0000313" key="2">
    <source>
        <dbReference type="EMBL" id="CAB4012011.1"/>
    </source>
</evidence>
<organism evidence="2 3">
    <name type="scientific">Paramuricea clavata</name>
    <name type="common">Red gorgonian</name>
    <name type="synonym">Violescent sea-whip</name>
    <dbReference type="NCBI Taxonomy" id="317549"/>
    <lineage>
        <taxon>Eukaryota</taxon>
        <taxon>Metazoa</taxon>
        <taxon>Cnidaria</taxon>
        <taxon>Anthozoa</taxon>
        <taxon>Octocorallia</taxon>
        <taxon>Malacalcyonacea</taxon>
        <taxon>Plexauridae</taxon>
        <taxon>Paramuricea</taxon>
    </lineage>
</organism>
<dbReference type="EMBL" id="CACRXK020007345">
    <property type="protein sequence ID" value="CAB4012011.1"/>
    <property type="molecule type" value="Genomic_DNA"/>
</dbReference>
<dbReference type="Proteomes" id="UP001152795">
    <property type="component" value="Unassembled WGS sequence"/>
</dbReference>
<sequence>MADEATDILKKEQLPRVVRYVDNSKIIRESFLGFCHLSNGSTGVAIKNEILKEIKDFGLHIKLCRGQGYDGAGAVAGIYNHGTAALIRSEYNKAIFVHCSNHRLNLCVAASCSIQIVREMMDNCKSIADFFNLSPKRQEYLIENIKSYLPDSTMNHFVFKDVCRTRWIE</sequence>
<evidence type="ECO:0000259" key="1">
    <source>
        <dbReference type="Pfam" id="PF14291"/>
    </source>
</evidence>
<keyword evidence="3" id="KW-1185">Reference proteome</keyword>